<dbReference type="SUPFAM" id="SSF48452">
    <property type="entry name" value="TPR-like"/>
    <property type="match status" value="1"/>
</dbReference>
<dbReference type="InterPro" id="IPR002885">
    <property type="entry name" value="PPR_rpt"/>
</dbReference>
<dbReference type="InterPro" id="IPR011990">
    <property type="entry name" value="TPR-like_helical_dom_sf"/>
</dbReference>
<dbReference type="PANTHER" id="PTHR47934">
    <property type="entry name" value="PENTATRICOPEPTIDE REPEAT-CONTAINING PROTEIN PET309, MITOCHONDRIAL"/>
    <property type="match status" value="1"/>
</dbReference>
<evidence type="ECO:0000256" key="1">
    <source>
        <dbReference type="ARBA" id="ARBA00022737"/>
    </source>
</evidence>
<dbReference type="GO" id="GO:0005739">
    <property type="term" value="C:mitochondrion"/>
    <property type="evidence" value="ECO:0007669"/>
    <property type="project" value="TreeGrafter"/>
</dbReference>
<organism evidence="3 4">
    <name type="scientific">Dioscorea zingiberensis</name>
    <dbReference type="NCBI Taxonomy" id="325984"/>
    <lineage>
        <taxon>Eukaryota</taxon>
        <taxon>Viridiplantae</taxon>
        <taxon>Streptophyta</taxon>
        <taxon>Embryophyta</taxon>
        <taxon>Tracheophyta</taxon>
        <taxon>Spermatophyta</taxon>
        <taxon>Magnoliopsida</taxon>
        <taxon>Liliopsida</taxon>
        <taxon>Dioscoreales</taxon>
        <taxon>Dioscoreaceae</taxon>
        <taxon>Dioscorea</taxon>
    </lineage>
</organism>
<dbReference type="InterPro" id="IPR051114">
    <property type="entry name" value="Mito_RNA_Proc_CCM1"/>
</dbReference>
<feature type="repeat" description="PPR" evidence="2">
    <location>
        <begin position="482"/>
        <end position="516"/>
    </location>
</feature>
<dbReference type="PROSITE" id="PS51375">
    <property type="entry name" value="PPR"/>
    <property type="match status" value="8"/>
</dbReference>
<name>A0A9D5HF09_9LILI</name>
<dbReference type="Pfam" id="PF13041">
    <property type="entry name" value="PPR_2"/>
    <property type="match status" value="2"/>
</dbReference>
<reference evidence="3" key="2">
    <citation type="journal article" date="2022" name="Hortic Res">
        <title>The genome of Dioscorea zingiberensis sheds light on the biosynthesis, origin and evolution of the medicinally important diosgenin saponins.</title>
        <authorList>
            <person name="Li Y."/>
            <person name="Tan C."/>
            <person name="Li Z."/>
            <person name="Guo J."/>
            <person name="Li S."/>
            <person name="Chen X."/>
            <person name="Wang C."/>
            <person name="Dai X."/>
            <person name="Yang H."/>
            <person name="Song W."/>
            <person name="Hou L."/>
            <person name="Xu J."/>
            <person name="Tong Z."/>
            <person name="Xu A."/>
            <person name="Yuan X."/>
            <person name="Wang W."/>
            <person name="Yang Q."/>
            <person name="Chen L."/>
            <person name="Sun Z."/>
            <person name="Wang K."/>
            <person name="Pan B."/>
            <person name="Chen J."/>
            <person name="Bao Y."/>
            <person name="Liu F."/>
            <person name="Qi X."/>
            <person name="Gang D.R."/>
            <person name="Wen J."/>
            <person name="Li J."/>
        </authorList>
    </citation>
    <scope>NUCLEOTIDE SEQUENCE</scope>
    <source>
        <strain evidence="3">Dzin_1.0</strain>
    </source>
</reference>
<dbReference type="PANTHER" id="PTHR47934:SF6">
    <property type="entry name" value="MITOCHONDRIAL GROUP I INTRON SPLICING FACTOR CCM1-RELATED"/>
    <property type="match status" value="1"/>
</dbReference>
<dbReference type="OrthoDB" id="185373at2759"/>
<feature type="repeat" description="PPR" evidence="2">
    <location>
        <begin position="376"/>
        <end position="410"/>
    </location>
</feature>
<dbReference type="Pfam" id="PF01535">
    <property type="entry name" value="PPR"/>
    <property type="match status" value="4"/>
</dbReference>
<comment type="caution">
    <text evidence="3">The sequence shown here is derived from an EMBL/GenBank/DDBJ whole genome shotgun (WGS) entry which is preliminary data.</text>
</comment>
<sequence length="610" mass="68870">MEIVLLRDCVAVGSSLRCSSLPETGSIVRNKFHVPCLCFGMNFGPDKLRRYQNSCIVDCQVLSVQQGIRVVGCPSWLRRKSMVTVFGSKFGLLCEENVSLSFLKGEDHQSLIKCEVDCSSCVTPQIPQVMDELNAKPVDYVLSPKQEKRFGLSKRKLQFPEERDEGMLSKRILSLSRLNKLRSALELYMSMEASDLQPNAHACNSLLACLVRNGSLDDALEVFELMKKKEIATGHTYSLILKAVAGVRGCDYALKMFKALEGEGTAAKNFDAIVYNTMISVCGKAKNWVEADVLWRKLNQNAVPGTMLTYDLLVSTFVQCDQTELALEAYHEMIQNGLEPSGDIMKAIIASCTKNGEWALALQVFEKMLSFGIKPNAIAYNSMINCLGKAGKYDIAFRIYGLMKNSEHKPDAYTWNALLSSLYRGGRYADALRLFEGISKDQRDQLNVHLYNVALLSCQKLALWERSLQLLWQMETRGIPLSTESYNHVVSACETAKKPKVALQVYQRMIHSKCPPDLFTYLSLVRSCVWGSLWKEAEDILETVTPNASLYNALIHGLLLRGKTTMAKKWYDRMCEVELKPDGKTRALMLQLYTNDRVRAHPRFRLRKHH</sequence>
<feature type="repeat" description="PPR" evidence="2">
    <location>
        <begin position="547"/>
        <end position="581"/>
    </location>
</feature>
<evidence type="ECO:0000256" key="2">
    <source>
        <dbReference type="PROSITE-ProRule" id="PRU00708"/>
    </source>
</evidence>
<accession>A0A9D5HF09</accession>
<feature type="repeat" description="PPR" evidence="2">
    <location>
        <begin position="199"/>
        <end position="233"/>
    </location>
</feature>
<evidence type="ECO:0000313" key="4">
    <source>
        <dbReference type="Proteomes" id="UP001085076"/>
    </source>
</evidence>
<protein>
    <recommendedName>
        <fullName evidence="5">Pentatricopeptide repeat-containing protein</fullName>
    </recommendedName>
</protein>
<proteinExistence type="predicted"/>
<dbReference type="EMBL" id="JAGGNH010000004">
    <property type="protein sequence ID" value="KAJ0973833.1"/>
    <property type="molecule type" value="Genomic_DNA"/>
</dbReference>
<evidence type="ECO:0000313" key="3">
    <source>
        <dbReference type="EMBL" id="KAJ0973833.1"/>
    </source>
</evidence>
<dbReference type="GO" id="GO:0003729">
    <property type="term" value="F:mRNA binding"/>
    <property type="evidence" value="ECO:0007669"/>
    <property type="project" value="TreeGrafter"/>
</dbReference>
<dbReference type="Pfam" id="PF13812">
    <property type="entry name" value="PPR_3"/>
    <property type="match status" value="1"/>
</dbReference>
<keyword evidence="4" id="KW-1185">Reference proteome</keyword>
<dbReference type="GO" id="GO:0006396">
    <property type="term" value="P:RNA processing"/>
    <property type="evidence" value="ECO:0007669"/>
    <property type="project" value="TreeGrafter"/>
</dbReference>
<dbReference type="NCBIfam" id="TIGR00756">
    <property type="entry name" value="PPR"/>
    <property type="match status" value="8"/>
</dbReference>
<dbReference type="GO" id="GO:0007005">
    <property type="term" value="P:mitochondrion organization"/>
    <property type="evidence" value="ECO:0007669"/>
    <property type="project" value="TreeGrafter"/>
</dbReference>
<dbReference type="Gene3D" id="1.25.40.10">
    <property type="entry name" value="Tetratricopeptide repeat domain"/>
    <property type="match status" value="3"/>
</dbReference>
<evidence type="ECO:0008006" key="5">
    <source>
        <dbReference type="Google" id="ProtNLM"/>
    </source>
</evidence>
<feature type="repeat" description="PPR" evidence="2">
    <location>
        <begin position="271"/>
        <end position="305"/>
    </location>
</feature>
<feature type="repeat" description="PPR" evidence="2">
    <location>
        <begin position="306"/>
        <end position="340"/>
    </location>
</feature>
<keyword evidence="1" id="KW-0677">Repeat</keyword>
<gene>
    <name evidence="3" type="ORF">J5N97_015798</name>
</gene>
<feature type="repeat" description="PPR" evidence="2">
    <location>
        <begin position="411"/>
        <end position="441"/>
    </location>
</feature>
<dbReference type="Proteomes" id="UP001085076">
    <property type="component" value="Miscellaneous, Linkage group lg04"/>
</dbReference>
<feature type="repeat" description="PPR" evidence="2">
    <location>
        <begin position="341"/>
        <end position="375"/>
    </location>
</feature>
<reference evidence="3" key="1">
    <citation type="submission" date="2021-03" db="EMBL/GenBank/DDBJ databases">
        <authorList>
            <person name="Li Z."/>
            <person name="Yang C."/>
        </authorList>
    </citation>
    <scope>NUCLEOTIDE SEQUENCE</scope>
    <source>
        <strain evidence="3">Dzin_1.0</strain>
        <tissue evidence="3">Leaf</tissue>
    </source>
</reference>
<dbReference type="AlphaFoldDB" id="A0A9D5HF09"/>